<sequence length="570" mass="63765">MFEVEAWTAGGKKVEKIVCHKKNAIIGKAPDSQLRLYGWRIGSNHAQLVEAENGVYIYNNKSKGSSTFVNDSEYEEYGPLSSDDEIRIHNYIIKVTHIGATKKEVPINDIEKANNTNNAHKPLLDETNNTAVISREVDASNIEKQKLYKLWQVTIHEQLLQQMDLRRLAVHEMSDEDLRSLTEKILIEVIDKNKNFPVEIDKKELTKRALAEAIGLGPIEPMLEDDSVSEIMVNSAEEIYYEKDGKLYKSDVTFSSNQAVLYAIERIVTPLGRRIDESSPLVDARLKDGSRVNAIIPPLALKGPSITIRKFMKQRLHGDDLVRFGSVSKEMMEFINMAVANRQNIIVSGGTGSGKTTLLNILSNKIPDNERVVTIEDSAELRLYQPNLVSLESRPPNQDGKGEVNIRDLVKNSLRMRPDRIVVGECRGGEALDMMQAMNTGHDGSLTTLHANNATDCLSRLEVLILMAEMDLPSRAIREQIASSVDIIIQQTRFPCGSRKITSISEVSGIDSGRIQLGEIFRFEQNGYGEDDKVKGKFIATGQIPGFYEELRSKGLPVNVDIFDKGRVVK</sequence>
<proteinExistence type="inferred from homology"/>
<dbReference type="Proteomes" id="UP000294887">
    <property type="component" value="Unassembled WGS sequence"/>
</dbReference>
<dbReference type="InterPro" id="IPR000253">
    <property type="entry name" value="FHA_dom"/>
</dbReference>
<dbReference type="Pfam" id="PF00437">
    <property type="entry name" value="T2SSE"/>
    <property type="match status" value="1"/>
</dbReference>
<dbReference type="PANTHER" id="PTHR30486">
    <property type="entry name" value="TWITCHING MOTILITY PROTEIN PILT"/>
    <property type="match status" value="1"/>
</dbReference>
<dbReference type="InterPro" id="IPR008984">
    <property type="entry name" value="SMAD_FHA_dom_sf"/>
</dbReference>
<evidence type="ECO:0000313" key="5">
    <source>
        <dbReference type="Proteomes" id="UP000294887"/>
    </source>
</evidence>
<feature type="domain" description="Bacterial type II secretion system protein E" evidence="2">
    <location>
        <begin position="215"/>
        <end position="491"/>
    </location>
</feature>
<comment type="similarity">
    <text evidence="1">Belongs to the GSP E family.</text>
</comment>
<dbReference type="CDD" id="cd01130">
    <property type="entry name" value="VirB11-like_ATPase"/>
    <property type="match status" value="1"/>
</dbReference>
<dbReference type="RefSeq" id="WP_131905132.1">
    <property type="nucleotide sequence ID" value="NZ_BAAAFU010000004.1"/>
</dbReference>
<evidence type="ECO:0000256" key="1">
    <source>
        <dbReference type="ARBA" id="ARBA00006611"/>
    </source>
</evidence>
<evidence type="ECO:0000313" key="4">
    <source>
        <dbReference type="EMBL" id="TCJ86801.1"/>
    </source>
</evidence>
<gene>
    <name evidence="4" type="ORF">EV695_1299</name>
</gene>
<dbReference type="Gene3D" id="2.60.200.20">
    <property type="match status" value="1"/>
</dbReference>
<keyword evidence="5" id="KW-1185">Reference proteome</keyword>
<dbReference type="PANTHER" id="PTHR30486:SF15">
    <property type="entry name" value="TYPE II_IV SECRETION SYSTEM ATPASE"/>
    <property type="match status" value="1"/>
</dbReference>
<accession>A0A4R1F7X8</accession>
<evidence type="ECO:0000259" key="3">
    <source>
        <dbReference type="Pfam" id="PF00498"/>
    </source>
</evidence>
<feature type="domain" description="FHA" evidence="3">
    <location>
        <begin position="25"/>
        <end position="88"/>
    </location>
</feature>
<evidence type="ECO:0000259" key="2">
    <source>
        <dbReference type="Pfam" id="PF00437"/>
    </source>
</evidence>
<reference evidence="4 5" key="1">
    <citation type="submission" date="2019-03" db="EMBL/GenBank/DDBJ databases">
        <title>Genomic Encyclopedia of Type Strains, Phase IV (KMG-IV): sequencing the most valuable type-strain genomes for metagenomic binning, comparative biology and taxonomic classification.</title>
        <authorList>
            <person name="Goeker M."/>
        </authorList>
    </citation>
    <scope>NUCLEOTIDE SEQUENCE [LARGE SCALE GENOMIC DNA]</scope>
    <source>
        <strain evidence="4 5">DSM 24830</strain>
    </source>
</reference>
<dbReference type="InterPro" id="IPR050921">
    <property type="entry name" value="T4SS_GSP_E_ATPase"/>
</dbReference>
<protein>
    <submittedName>
        <fullName evidence="4">Pilus assembly protein CpaF</fullName>
    </submittedName>
</protein>
<dbReference type="OrthoDB" id="9810761at2"/>
<dbReference type="GO" id="GO:0016887">
    <property type="term" value="F:ATP hydrolysis activity"/>
    <property type="evidence" value="ECO:0007669"/>
    <property type="project" value="InterPro"/>
</dbReference>
<dbReference type="CDD" id="cd00060">
    <property type="entry name" value="FHA"/>
    <property type="match status" value="1"/>
</dbReference>
<comment type="caution">
    <text evidence="4">The sequence shown here is derived from an EMBL/GenBank/DDBJ whole genome shotgun (WGS) entry which is preliminary data.</text>
</comment>
<dbReference type="Gene3D" id="3.30.450.380">
    <property type="match status" value="1"/>
</dbReference>
<dbReference type="InterPro" id="IPR001482">
    <property type="entry name" value="T2SS/T4SS_dom"/>
</dbReference>
<name>A0A4R1F7X8_9GAMM</name>
<dbReference type="EMBL" id="SMFQ01000003">
    <property type="protein sequence ID" value="TCJ86801.1"/>
    <property type="molecule type" value="Genomic_DNA"/>
</dbReference>
<dbReference type="AlphaFoldDB" id="A0A4R1F7X8"/>
<dbReference type="InterPro" id="IPR027417">
    <property type="entry name" value="P-loop_NTPase"/>
</dbReference>
<dbReference type="Pfam" id="PF00498">
    <property type="entry name" value="FHA"/>
    <property type="match status" value="1"/>
</dbReference>
<dbReference type="SUPFAM" id="SSF52540">
    <property type="entry name" value="P-loop containing nucleoside triphosphate hydrolases"/>
    <property type="match status" value="1"/>
</dbReference>
<dbReference type="SUPFAM" id="SSF49879">
    <property type="entry name" value="SMAD/FHA domain"/>
    <property type="match status" value="1"/>
</dbReference>
<organism evidence="4 5">
    <name type="scientific">Cocleimonas flava</name>
    <dbReference type="NCBI Taxonomy" id="634765"/>
    <lineage>
        <taxon>Bacteria</taxon>
        <taxon>Pseudomonadati</taxon>
        <taxon>Pseudomonadota</taxon>
        <taxon>Gammaproteobacteria</taxon>
        <taxon>Thiotrichales</taxon>
        <taxon>Thiotrichaceae</taxon>
        <taxon>Cocleimonas</taxon>
    </lineage>
</organism>
<dbReference type="Gene3D" id="3.40.50.300">
    <property type="entry name" value="P-loop containing nucleotide triphosphate hydrolases"/>
    <property type="match status" value="1"/>
</dbReference>